<comment type="caution">
    <text evidence="1">The sequence shown here is derived from an EMBL/GenBank/DDBJ whole genome shotgun (WGS) entry which is preliminary data.</text>
</comment>
<dbReference type="Proteomes" id="UP001145114">
    <property type="component" value="Unassembled WGS sequence"/>
</dbReference>
<sequence>MPAYVDLQDLALVDELSHGKVDLTIGSALDIFGSDMVKFDDCVEWNKRQLSLNA</sequence>
<name>A0ACC1HYA6_9FUNG</name>
<dbReference type="EC" id="5.3.1.16" evidence="1"/>
<protein>
    <submittedName>
        <fullName evidence="1">Enzyme that catalyzes the fourth step in the histidine pathway</fullName>
        <ecNumber evidence="1">5.3.1.16</ecNumber>
    </submittedName>
</protein>
<dbReference type="EMBL" id="JAMZIH010000006">
    <property type="protein sequence ID" value="KAJ1680335.1"/>
    <property type="molecule type" value="Genomic_DNA"/>
</dbReference>
<reference evidence="1" key="1">
    <citation type="submission" date="2022-06" db="EMBL/GenBank/DDBJ databases">
        <title>Phylogenomic reconstructions and comparative analyses of Kickxellomycotina fungi.</title>
        <authorList>
            <person name="Reynolds N.K."/>
            <person name="Stajich J.E."/>
            <person name="Barry K."/>
            <person name="Grigoriev I.V."/>
            <person name="Crous P."/>
            <person name="Smith M.E."/>
        </authorList>
    </citation>
    <scope>NUCLEOTIDE SEQUENCE</scope>
    <source>
        <strain evidence="1">RSA 2271</strain>
    </source>
</reference>
<evidence type="ECO:0000313" key="1">
    <source>
        <dbReference type="EMBL" id="KAJ1680335.1"/>
    </source>
</evidence>
<keyword evidence="2" id="KW-1185">Reference proteome</keyword>
<proteinExistence type="predicted"/>
<evidence type="ECO:0000313" key="2">
    <source>
        <dbReference type="Proteomes" id="UP001145114"/>
    </source>
</evidence>
<keyword evidence="1" id="KW-0413">Isomerase</keyword>
<gene>
    <name evidence="1" type="primary">HIS6_2</name>
    <name evidence="1" type="ORF">EV182_000205</name>
</gene>
<organism evidence="1 2">
    <name type="scientific">Spiromyces aspiralis</name>
    <dbReference type="NCBI Taxonomy" id="68401"/>
    <lineage>
        <taxon>Eukaryota</taxon>
        <taxon>Fungi</taxon>
        <taxon>Fungi incertae sedis</taxon>
        <taxon>Zoopagomycota</taxon>
        <taxon>Kickxellomycotina</taxon>
        <taxon>Kickxellomycetes</taxon>
        <taxon>Kickxellales</taxon>
        <taxon>Kickxellaceae</taxon>
        <taxon>Spiromyces</taxon>
    </lineage>
</organism>
<accession>A0ACC1HYA6</accession>